<keyword evidence="3" id="KW-0067">ATP-binding</keyword>
<evidence type="ECO:0000256" key="2">
    <source>
        <dbReference type="ARBA" id="ARBA00022741"/>
    </source>
</evidence>
<reference evidence="5 6" key="2">
    <citation type="journal article" date="2012" name="Stand. Genomic Sci.">
        <title>Complete genome sequence of the moderately thermophilic mineral-sulfide-oxidizing firmicute Sulfobacillus acidophilus type strain (NAL(T)).</title>
        <authorList>
            <person name="Anderson I."/>
            <person name="Chertkov O."/>
            <person name="Chen A."/>
            <person name="Saunders E."/>
            <person name="Lapidus A."/>
            <person name="Nolan M."/>
            <person name="Lucas S."/>
            <person name="Hammon N."/>
            <person name="Deshpande S."/>
            <person name="Cheng J.F."/>
            <person name="Han C."/>
            <person name="Tapia R."/>
            <person name="Goodwin L.A."/>
            <person name="Pitluck S."/>
            <person name="Liolios K."/>
            <person name="Pagani I."/>
            <person name="Ivanova N."/>
            <person name="Mikhailova N."/>
            <person name="Pati A."/>
            <person name="Palaniappan K."/>
            <person name="Land M."/>
            <person name="Pan C."/>
            <person name="Rohde M."/>
            <person name="Pukall R."/>
            <person name="Goker M."/>
            <person name="Detter J.C."/>
            <person name="Woyke T."/>
            <person name="Bristow J."/>
            <person name="Eisen J.A."/>
            <person name="Markowitz V."/>
            <person name="Hugenholtz P."/>
            <person name="Kyrpides N.C."/>
            <person name="Klenk H.P."/>
            <person name="Mavromatis K."/>
        </authorList>
    </citation>
    <scope>NUCLEOTIDE SEQUENCE [LARGE SCALE GENOMIC DNA]</scope>
    <source>
        <strain evidence="6">ATCC 700253 / DSM 10332 / NAL</strain>
    </source>
</reference>
<dbReference type="GO" id="GO:0003677">
    <property type="term" value="F:DNA binding"/>
    <property type="evidence" value="ECO:0007669"/>
    <property type="project" value="InterPro"/>
</dbReference>
<dbReference type="PANTHER" id="PTHR13779">
    <property type="entry name" value="WERNER HELICASE-INTERACTING PROTEIN 1 FAMILY MEMBER"/>
    <property type="match status" value="1"/>
</dbReference>
<dbReference type="KEGG" id="sap:Sulac_1550"/>
<dbReference type="CDD" id="cd00009">
    <property type="entry name" value="AAA"/>
    <property type="match status" value="1"/>
</dbReference>
<dbReference type="InterPro" id="IPR021886">
    <property type="entry name" value="MgsA_C"/>
</dbReference>
<dbReference type="Pfam" id="PF12002">
    <property type="entry name" value="MgsA_C"/>
    <property type="match status" value="1"/>
</dbReference>
<name>G8TY83_SULAD</name>
<dbReference type="Proteomes" id="UP000005439">
    <property type="component" value="Chromosome"/>
</dbReference>
<dbReference type="PANTHER" id="PTHR13779:SF7">
    <property type="entry name" value="ATPASE WRNIP1"/>
    <property type="match status" value="1"/>
</dbReference>
<dbReference type="PATRIC" id="fig|679936.5.peg.1615"/>
<dbReference type="GO" id="GO:0005524">
    <property type="term" value="F:ATP binding"/>
    <property type="evidence" value="ECO:0007669"/>
    <property type="project" value="UniProtKB-KW"/>
</dbReference>
<dbReference type="GO" id="GO:0017116">
    <property type="term" value="F:single-stranded DNA helicase activity"/>
    <property type="evidence" value="ECO:0007669"/>
    <property type="project" value="TreeGrafter"/>
</dbReference>
<evidence type="ECO:0000259" key="4">
    <source>
        <dbReference type="SMART" id="SM00382"/>
    </source>
</evidence>
<organism evidence="5 6">
    <name type="scientific">Sulfobacillus acidophilus (strain ATCC 700253 / DSM 10332 / NAL)</name>
    <dbReference type="NCBI Taxonomy" id="679936"/>
    <lineage>
        <taxon>Bacteria</taxon>
        <taxon>Bacillati</taxon>
        <taxon>Bacillota</taxon>
        <taxon>Clostridia</taxon>
        <taxon>Eubacteriales</taxon>
        <taxon>Clostridiales Family XVII. Incertae Sedis</taxon>
        <taxon>Sulfobacillus</taxon>
    </lineage>
</organism>
<keyword evidence="2" id="KW-0547">Nucleotide-binding</keyword>
<comment type="similarity">
    <text evidence="1">Belongs to the AAA ATPase family. RarA/MGS1/WRNIP1 subfamily.</text>
</comment>
<dbReference type="HOGENOM" id="CLU_017985_0_3_9"/>
<evidence type="ECO:0000313" key="6">
    <source>
        <dbReference type="Proteomes" id="UP000005439"/>
    </source>
</evidence>
<dbReference type="InterPro" id="IPR051314">
    <property type="entry name" value="AAA_ATPase_RarA/MGS1/WRNIP1"/>
</dbReference>
<dbReference type="SUPFAM" id="SSF48019">
    <property type="entry name" value="post-AAA+ oligomerization domain-like"/>
    <property type="match status" value="1"/>
</dbReference>
<reference evidence="6" key="1">
    <citation type="submission" date="2011-12" db="EMBL/GenBank/DDBJ databases">
        <title>The complete genome of chromosome of Sulfobacillus acidophilus DSM 10332.</title>
        <authorList>
            <person name="Lucas S."/>
            <person name="Han J."/>
            <person name="Lapidus A."/>
            <person name="Bruce D."/>
            <person name="Goodwin L."/>
            <person name="Pitluck S."/>
            <person name="Peters L."/>
            <person name="Kyrpides N."/>
            <person name="Mavromatis K."/>
            <person name="Ivanova N."/>
            <person name="Mikhailova N."/>
            <person name="Chertkov O."/>
            <person name="Saunders E."/>
            <person name="Detter J.C."/>
            <person name="Tapia R."/>
            <person name="Han C."/>
            <person name="Land M."/>
            <person name="Hauser L."/>
            <person name="Markowitz V."/>
            <person name="Cheng J.-F."/>
            <person name="Hugenholtz P."/>
            <person name="Woyke T."/>
            <person name="Wu D."/>
            <person name="Pukall R."/>
            <person name="Gehrich-Schroeter G."/>
            <person name="Schneider S."/>
            <person name="Klenk H.-P."/>
            <person name="Eisen J.A."/>
        </authorList>
    </citation>
    <scope>NUCLEOTIDE SEQUENCE [LARGE SCALE GENOMIC DNA]</scope>
    <source>
        <strain evidence="6">ATCC 700253 / DSM 10332 / NAL</strain>
    </source>
</reference>
<keyword evidence="6" id="KW-1185">Reference proteome</keyword>
<dbReference type="Gene3D" id="1.20.272.10">
    <property type="match status" value="1"/>
</dbReference>
<feature type="domain" description="AAA+ ATPase" evidence="4">
    <location>
        <begin position="52"/>
        <end position="169"/>
    </location>
</feature>
<dbReference type="Gene3D" id="3.40.50.300">
    <property type="entry name" value="P-loop containing nucleotide triphosphate hydrolases"/>
    <property type="match status" value="1"/>
</dbReference>
<dbReference type="Gene3D" id="1.10.3710.10">
    <property type="entry name" value="DNA polymerase III clamp loader subunits, C-terminal domain"/>
    <property type="match status" value="1"/>
</dbReference>
<dbReference type="InterPro" id="IPR003593">
    <property type="entry name" value="AAA+_ATPase"/>
</dbReference>
<dbReference type="Pfam" id="PF16193">
    <property type="entry name" value="AAA_assoc_2"/>
    <property type="match status" value="1"/>
</dbReference>
<dbReference type="GO" id="GO:0000731">
    <property type="term" value="P:DNA synthesis involved in DNA repair"/>
    <property type="evidence" value="ECO:0007669"/>
    <property type="project" value="TreeGrafter"/>
</dbReference>
<dbReference type="GO" id="GO:0006261">
    <property type="term" value="P:DNA-templated DNA replication"/>
    <property type="evidence" value="ECO:0007669"/>
    <property type="project" value="TreeGrafter"/>
</dbReference>
<dbReference type="Gene3D" id="1.10.8.60">
    <property type="match status" value="1"/>
</dbReference>
<accession>G8TY83</accession>
<dbReference type="FunFam" id="1.20.272.10:FF:000001">
    <property type="entry name" value="Putative AAA family ATPase"/>
    <property type="match status" value="1"/>
</dbReference>
<protein>
    <submittedName>
        <fullName evidence="5">AAA ATPase central domain protein</fullName>
    </submittedName>
</protein>
<dbReference type="InterPro" id="IPR008921">
    <property type="entry name" value="DNA_pol3_clamp-load_cplx_C"/>
</dbReference>
<dbReference type="SMART" id="SM00382">
    <property type="entry name" value="AAA"/>
    <property type="match status" value="1"/>
</dbReference>
<dbReference type="Pfam" id="PF00004">
    <property type="entry name" value="AAA"/>
    <property type="match status" value="1"/>
</dbReference>
<dbReference type="AlphaFoldDB" id="G8TY83"/>
<proteinExistence type="inferred from homology"/>
<sequence>MAHDLFAEYGQERRRQAAPLAERLRPQSIDEVVGQPHLLGPDGLLRAMVKRPLRSSIFYGPAGTGKTTVAELLARHQNLYYVRLSAVLAGTGDIKKVADLATDRWNLEGRGTVLFLDEIHRFSKSQQDVLLPFVEDGTLVLLGATTENPWVSLNRALISRCLLVEFRPLDETAVLALLQRAWERRQEWWHAGDVEPEVFSQIARRSGGDGRLALTILERLTVVADSHESPLITQEHLARVWQDFAHFYDDHGDNHYDMASAFIKSIRGSDPDAALYWMGRMLAGGEDPRFLVRRLIVHAAEDIGLADPQALLVATAAWTALETVGLPEARIPMAEAVIYLATAPKSNSVVAALAALDQALTRWPHAPVPEALRDRHYNPRIQVPYRYPHDAPDHFLPDPHVPPDMEGIELYEPTLQGEESRIGERLSRWRDLRRQYRRDRETP</sequence>
<evidence type="ECO:0000313" key="5">
    <source>
        <dbReference type="EMBL" id="AEW05047.1"/>
    </source>
</evidence>
<dbReference type="InterPro" id="IPR032423">
    <property type="entry name" value="AAA_assoc_2"/>
</dbReference>
<dbReference type="InterPro" id="IPR027417">
    <property type="entry name" value="P-loop_NTPase"/>
</dbReference>
<dbReference type="EMBL" id="CP003179">
    <property type="protein sequence ID" value="AEW05047.1"/>
    <property type="molecule type" value="Genomic_DNA"/>
</dbReference>
<dbReference type="GO" id="GO:0016887">
    <property type="term" value="F:ATP hydrolysis activity"/>
    <property type="evidence" value="ECO:0007669"/>
    <property type="project" value="InterPro"/>
</dbReference>
<evidence type="ECO:0000256" key="3">
    <source>
        <dbReference type="ARBA" id="ARBA00022840"/>
    </source>
</evidence>
<dbReference type="CDD" id="cd18139">
    <property type="entry name" value="HLD_clamp_RarA"/>
    <property type="match status" value="1"/>
</dbReference>
<dbReference type="SUPFAM" id="SSF52540">
    <property type="entry name" value="P-loop containing nucleoside triphosphate hydrolases"/>
    <property type="match status" value="1"/>
</dbReference>
<evidence type="ECO:0000256" key="1">
    <source>
        <dbReference type="ARBA" id="ARBA00008959"/>
    </source>
</evidence>
<dbReference type="InterPro" id="IPR003959">
    <property type="entry name" value="ATPase_AAA_core"/>
</dbReference>
<dbReference type="STRING" id="679936.Sulac_1550"/>
<gene>
    <name evidence="5" type="ordered locus">Sulac_1550</name>
</gene>
<dbReference type="GO" id="GO:0008047">
    <property type="term" value="F:enzyme activator activity"/>
    <property type="evidence" value="ECO:0007669"/>
    <property type="project" value="TreeGrafter"/>
</dbReference>